<evidence type="ECO:0000313" key="2">
    <source>
        <dbReference type="Proteomes" id="UP000231564"/>
    </source>
</evidence>
<keyword evidence="2" id="KW-1185">Reference proteome</keyword>
<accession>A0A2H1EBM6</accession>
<dbReference type="KEGG" id="tmar:MARIT_2431"/>
<dbReference type="STRING" id="1349785.GCA_000509405_00331"/>
<dbReference type="GeneID" id="47723903"/>
<proteinExistence type="predicted"/>
<dbReference type="EMBL" id="LT634361">
    <property type="protein sequence ID" value="SFZ83990.1"/>
    <property type="molecule type" value="Genomic_DNA"/>
</dbReference>
<dbReference type="AlphaFoldDB" id="A0A2H1EBM6"/>
<protein>
    <submittedName>
        <fullName evidence="1">Uncharacterized protein</fullName>
    </submittedName>
</protein>
<dbReference type="RefSeq" id="WP_157926273.1">
    <property type="nucleotide sequence ID" value="NZ_BAUG01000059.1"/>
</dbReference>
<reference evidence="1 2" key="1">
    <citation type="submission" date="2016-11" db="EMBL/GenBank/DDBJ databases">
        <authorList>
            <person name="Jaros S."/>
            <person name="Januszkiewicz K."/>
            <person name="Wedrychowicz H."/>
        </authorList>
    </citation>
    <scope>NUCLEOTIDE SEQUENCE [LARGE SCALE GENOMIC DNA]</scope>
    <source>
        <strain evidence="1">NCIMB 2154T</strain>
    </source>
</reference>
<sequence>MKILPYYMIDFSAAACLFEIRVNDYPVITQNIAGQVSTYIPINYAILESGKQEVSITMLPLIGETSLHPKAYLKYKVMLFDVTNDFVFKEEFTSFQSEQLAKNHLPVVKQTSYFRATVPYQLNAWQHGINLTSKKDLKNKLLQSCQEIASIIEKKEYSTFEKMILKREQNMATAMYLNQQESSSRITELIQDLKAGFKMMPIPKESVVRILGFGKVAALKKPNGESALYLFNEKTNQELMLDFTFYIPEGKTNFEII</sequence>
<organism evidence="1 2">
    <name type="scientific">Tenacibaculum maritimum NCIMB 2154</name>
    <dbReference type="NCBI Taxonomy" id="1349785"/>
    <lineage>
        <taxon>Bacteria</taxon>
        <taxon>Pseudomonadati</taxon>
        <taxon>Bacteroidota</taxon>
        <taxon>Flavobacteriia</taxon>
        <taxon>Flavobacteriales</taxon>
        <taxon>Flavobacteriaceae</taxon>
        <taxon>Tenacibaculum</taxon>
    </lineage>
</organism>
<gene>
    <name evidence="1" type="ORF">MARIT_2431</name>
</gene>
<dbReference type="Proteomes" id="UP000231564">
    <property type="component" value="Chromosome MARIT"/>
</dbReference>
<dbReference type="OrthoDB" id="1149023at2"/>
<evidence type="ECO:0000313" key="1">
    <source>
        <dbReference type="EMBL" id="SFZ83990.1"/>
    </source>
</evidence>
<name>A0A2H1EBM6_9FLAO</name>